<protein>
    <recommendedName>
        <fullName evidence="2">Signal transduction histidine kinase internal region domain-containing protein</fullName>
    </recommendedName>
</protein>
<evidence type="ECO:0000256" key="1">
    <source>
        <dbReference type="SAM" id="Phobius"/>
    </source>
</evidence>
<dbReference type="Pfam" id="PF06580">
    <property type="entry name" value="His_kinase"/>
    <property type="match status" value="1"/>
</dbReference>
<reference evidence="3" key="2">
    <citation type="submission" date="2020-09" db="EMBL/GenBank/DDBJ databases">
        <authorList>
            <person name="Sun Q."/>
            <person name="Kim S."/>
        </authorList>
    </citation>
    <scope>NUCLEOTIDE SEQUENCE</scope>
    <source>
        <strain evidence="3">KCTC 42731</strain>
    </source>
</reference>
<evidence type="ECO:0000313" key="4">
    <source>
        <dbReference type="Proteomes" id="UP000623842"/>
    </source>
</evidence>
<feature type="transmembrane region" description="Helical" evidence="1">
    <location>
        <begin position="101"/>
        <end position="118"/>
    </location>
</feature>
<reference evidence="3" key="1">
    <citation type="journal article" date="2014" name="Int. J. Syst. Evol. Microbiol.">
        <title>Complete genome sequence of Corynebacterium casei LMG S-19264T (=DSM 44701T), isolated from a smear-ripened cheese.</title>
        <authorList>
            <consortium name="US DOE Joint Genome Institute (JGI-PGF)"/>
            <person name="Walter F."/>
            <person name="Albersmeier A."/>
            <person name="Kalinowski J."/>
            <person name="Ruckert C."/>
        </authorList>
    </citation>
    <scope>NUCLEOTIDE SEQUENCE</scope>
    <source>
        <strain evidence="3">KCTC 42731</strain>
    </source>
</reference>
<dbReference type="InterPro" id="IPR050640">
    <property type="entry name" value="Bact_2-comp_sensor_kinase"/>
</dbReference>
<keyword evidence="1" id="KW-0812">Transmembrane</keyword>
<dbReference type="PANTHER" id="PTHR34220">
    <property type="entry name" value="SENSOR HISTIDINE KINASE YPDA"/>
    <property type="match status" value="1"/>
</dbReference>
<dbReference type="InterPro" id="IPR036890">
    <property type="entry name" value="HATPase_C_sf"/>
</dbReference>
<dbReference type="GO" id="GO:0016020">
    <property type="term" value="C:membrane"/>
    <property type="evidence" value="ECO:0007669"/>
    <property type="project" value="InterPro"/>
</dbReference>
<dbReference type="SUPFAM" id="SSF55874">
    <property type="entry name" value="ATPase domain of HSP90 chaperone/DNA topoisomerase II/histidine kinase"/>
    <property type="match status" value="1"/>
</dbReference>
<dbReference type="GO" id="GO:0000155">
    <property type="term" value="F:phosphorelay sensor kinase activity"/>
    <property type="evidence" value="ECO:0007669"/>
    <property type="project" value="InterPro"/>
</dbReference>
<sequence length="329" mass="38300">MQLHYEKPAVFTDIWLEYLPWWGNWIFIAPLVFAATSMITFDKNRPAQFIILNVISSFTLCSAYWLLTIVEVALIKKGYINLEILQHAFERLLLSPMHIDFLVYLAIFCTGYSITYYTRAKQQTRKSEVLSKQLLQVELQSLRSQLNPHFLFNTLNSVAGLIRLDEKQKAVKALSELSLMLRKVLENQNNQLIPLQQEIDFIQSYLTIQKMRFEDKLETQFVIEGDYQDCHIPFMLLQPLVENAIQHGCQLESNKNTLTINITVDHDKLHFILINKLPETDQHQGFGIGIKNCRLRLEKLFNDYTFSLTELDNSYFKTSLTLPVGAQND</sequence>
<gene>
    <name evidence="3" type="ORF">GCM10017161_36840</name>
</gene>
<dbReference type="InterPro" id="IPR010559">
    <property type="entry name" value="Sig_transdc_His_kin_internal"/>
</dbReference>
<feature type="transmembrane region" description="Helical" evidence="1">
    <location>
        <begin position="48"/>
        <end position="67"/>
    </location>
</feature>
<dbReference type="EMBL" id="BNCK01000010">
    <property type="protein sequence ID" value="GHG04059.1"/>
    <property type="molecule type" value="Genomic_DNA"/>
</dbReference>
<name>A0A919BQC8_9GAMM</name>
<dbReference type="RefSeq" id="WP_229854833.1">
    <property type="nucleotide sequence ID" value="NZ_BNCK01000010.1"/>
</dbReference>
<keyword evidence="4" id="KW-1185">Reference proteome</keyword>
<evidence type="ECO:0000313" key="3">
    <source>
        <dbReference type="EMBL" id="GHG04059.1"/>
    </source>
</evidence>
<feature type="transmembrane region" description="Helical" evidence="1">
    <location>
        <begin position="22"/>
        <end position="41"/>
    </location>
</feature>
<dbReference type="PANTHER" id="PTHR34220:SF7">
    <property type="entry name" value="SENSOR HISTIDINE KINASE YPDA"/>
    <property type="match status" value="1"/>
</dbReference>
<feature type="domain" description="Signal transduction histidine kinase internal region" evidence="2">
    <location>
        <begin position="138"/>
        <end position="217"/>
    </location>
</feature>
<evidence type="ECO:0000259" key="2">
    <source>
        <dbReference type="Pfam" id="PF06580"/>
    </source>
</evidence>
<proteinExistence type="predicted"/>
<dbReference type="AlphaFoldDB" id="A0A919BQC8"/>
<keyword evidence="1" id="KW-1133">Transmembrane helix</keyword>
<dbReference type="Gene3D" id="3.30.565.10">
    <property type="entry name" value="Histidine kinase-like ATPase, C-terminal domain"/>
    <property type="match status" value="1"/>
</dbReference>
<accession>A0A919BQC8</accession>
<dbReference type="Proteomes" id="UP000623842">
    <property type="component" value="Unassembled WGS sequence"/>
</dbReference>
<keyword evidence="1" id="KW-0472">Membrane</keyword>
<comment type="caution">
    <text evidence="3">The sequence shown here is derived from an EMBL/GenBank/DDBJ whole genome shotgun (WGS) entry which is preliminary data.</text>
</comment>
<organism evidence="3 4">
    <name type="scientific">Thalassotalea marina</name>
    <dbReference type="NCBI Taxonomy" id="1673741"/>
    <lineage>
        <taxon>Bacteria</taxon>
        <taxon>Pseudomonadati</taxon>
        <taxon>Pseudomonadota</taxon>
        <taxon>Gammaproteobacteria</taxon>
        <taxon>Alteromonadales</taxon>
        <taxon>Colwelliaceae</taxon>
        <taxon>Thalassotalea</taxon>
    </lineage>
</organism>